<keyword evidence="2" id="KW-1185">Reference proteome</keyword>
<proteinExistence type="predicted"/>
<name>A0ABY6LCH1_9ARAC</name>
<gene>
    <name evidence="1" type="ORF">LAZ67_16002978</name>
</gene>
<organism evidence="1 2">
    <name type="scientific">Cordylochernes scorpioides</name>
    <dbReference type="NCBI Taxonomy" id="51811"/>
    <lineage>
        <taxon>Eukaryota</taxon>
        <taxon>Metazoa</taxon>
        <taxon>Ecdysozoa</taxon>
        <taxon>Arthropoda</taxon>
        <taxon>Chelicerata</taxon>
        <taxon>Arachnida</taxon>
        <taxon>Pseudoscorpiones</taxon>
        <taxon>Cheliferoidea</taxon>
        <taxon>Chernetidae</taxon>
        <taxon>Cordylochernes</taxon>
    </lineage>
</organism>
<sequence>MQPELSAHLLDLHVPSKAIQVVLSVGAVEQEPLDGSHIEGFGLPGLDLHNRMHPIFAIKTTECNKFHRLMKVSLLVLTMKLESVHNAPEILQTRQAQTKKKDNTKTAIFVENAIDIYNNFKFEDYCDPLKNTTKSCEFGELAESLIKDRLICGMLDDTLRERLLKERDLNLGRALEICKIHEAAKEQVKNISNSKSSNVDSINNN</sequence>
<dbReference type="EMBL" id="CP092878">
    <property type="protein sequence ID" value="UYV78852.1"/>
    <property type="molecule type" value="Genomic_DNA"/>
</dbReference>
<accession>A0ABY6LCH1</accession>
<evidence type="ECO:0000313" key="1">
    <source>
        <dbReference type="EMBL" id="UYV78852.1"/>
    </source>
</evidence>
<dbReference type="Proteomes" id="UP001235939">
    <property type="component" value="Chromosome 16"/>
</dbReference>
<evidence type="ECO:0000313" key="2">
    <source>
        <dbReference type="Proteomes" id="UP001235939"/>
    </source>
</evidence>
<reference evidence="1 2" key="1">
    <citation type="submission" date="2022-01" db="EMBL/GenBank/DDBJ databases">
        <title>A chromosomal length assembly of Cordylochernes scorpioides.</title>
        <authorList>
            <person name="Zeh D."/>
            <person name="Zeh J."/>
        </authorList>
    </citation>
    <scope>NUCLEOTIDE SEQUENCE [LARGE SCALE GENOMIC DNA]</scope>
    <source>
        <strain evidence="1">IN4F17</strain>
        <tissue evidence="1">Whole Body</tissue>
    </source>
</reference>
<protein>
    <submittedName>
        <fullName evidence="1">K02A2.6-like</fullName>
    </submittedName>
</protein>